<dbReference type="InterPro" id="IPR052698">
    <property type="entry name" value="MoCofactor_Util/Proc"/>
</dbReference>
<feature type="domain" description="XdhC Rossmann" evidence="2">
    <location>
        <begin position="91"/>
        <end position="233"/>
    </location>
</feature>
<dbReference type="Pfam" id="PF02625">
    <property type="entry name" value="XdhC_CoxI"/>
    <property type="match status" value="1"/>
</dbReference>
<dbReference type="PANTHER" id="PTHR30388">
    <property type="entry name" value="ALDEHYDE OXIDOREDUCTASE MOLYBDENUM COFACTOR ASSEMBLY PROTEIN"/>
    <property type="match status" value="1"/>
</dbReference>
<organism evidence="3 4">
    <name type="scientific">Terrisporobacter othiniensis</name>
    <dbReference type="NCBI Taxonomy" id="1577792"/>
    <lineage>
        <taxon>Bacteria</taxon>
        <taxon>Bacillati</taxon>
        <taxon>Bacillota</taxon>
        <taxon>Clostridia</taxon>
        <taxon>Peptostreptococcales</taxon>
        <taxon>Peptostreptococcaceae</taxon>
        <taxon>Terrisporobacter</taxon>
    </lineage>
</organism>
<evidence type="ECO:0000259" key="1">
    <source>
        <dbReference type="Pfam" id="PF02625"/>
    </source>
</evidence>
<feature type="domain" description="XdhC- CoxI" evidence="1">
    <location>
        <begin position="269"/>
        <end position="324"/>
    </location>
</feature>
<gene>
    <name evidence="3" type="ORF">QX51_01920</name>
</gene>
<reference evidence="3 4" key="1">
    <citation type="submission" date="2014-12" db="EMBL/GenBank/DDBJ databases">
        <title>Draft genome sequence of Terrisporobacter sp. 08-306576, isolated from the blood culture of a bacteremia patient.</title>
        <authorList>
            <person name="Lund L.C."/>
            <person name="Sydenham T.V."/>
            <person name="Hogh S.V."/>
            <person name="Skov M.N."/>
            <person name="Kemp M."/>
            <person name="Justesen U.S."/>
        </authorList>
    </citation>
    <scope>NUCLEOTIDE SEQUENCE [LARGE SCALE GENOMIC DNA]</scope>
    <source>
        <strain evidence="3 4">08-306576</strain>
    </source>
</reference>
<keyword evidence="4" id="KW-1185">Reference proteome</keyword>
<evidence type="ECO:0000259" key="2">
    <source>
        <dbReference type="Pfam" id="PF13478"/>
    </source>
</evidence>
<accession>A0A0B3WVG5</accession>
<dbReference type="AlphaFoldDB" id="A0A0B3WVG5"/>
<dbReference type="Gene3D" id="3.40.50.720">
    <property type="entry name" value="NAD(P)-binding Rossmann-like Domain"/>
    <property type="match status" value="1"/>
</dbReference>
<dbReference type="RefSeq" id="WP_039678227.1">
    <property type="nucleotide sequence ID" value="NZ_JWHR01000026.1"/>
</dbReference>
<dbReference type="OrthoDB" id="9773039at2"/>
<dbReference type="Pfam" id="PF13478">
    <property type="entry name" value="XdhC_C"/>
    <property type="match status" value="1"/>
</dbReference>
<sequence>MYNNLYNDLLKKVNEGNQCVMLTFLNNNETNPSIKEKILLTKSDIDNKAHPIHKAIYEGIDKAISLEQIHTVNLENNETVLVEPYFPKPRLIIFGGGHIAKPLCEFANRVGFLVTVVDDRPYFANTLRFPEAKEVICEDFKKSFENIEFRQSDFVVIVTRGHRHDGLVLRNVINHDLRYIGMIGSKRRVKGLKEELISEGFSKEALENICSPIGMDIFAVTPDEIAISIVGELISFKNRRVVNNKAIKHSYPEFDKDVISKINNEDPMPKAILTIISSKGSVPRKAGAKMIAYLDGRTLGSIGGGCSEAEILNKARKMMSDGSSYSIEHVDMTGEVAESVGMVCGGTMEVLIEIF</sequence>
<name>A0A0B3WVG5_9FIRM</name>
<dbReference type="InterPro" id="IPR027051">
    <property type="entry name" value="XdhC_Rossmann_dom"/>
</dbReference>
<dbReference type="EMBL" id="JWHR01000026">
    <property type="protein sequence ID" value="KHS58580.1"/>
    <property type="molecule type" value="Genomic_DNA"/>
</dbReference>
<evidence type="ECO:0000313" key="4">
    <source>
        <dbReference type="Proteomes" id="UP000031189"/>
    </source>
</evidence>
<evidence type="ECO:0000313" key="3">
    <source>
        <dbReference type="EMBL" id="KHS58580.1"/>
    </source>
</evidence>
<dbReference type="InterPro" id="IPR003777">
    <property type="entry name" value="XdhC_CoxI"/>
</dbReference>
<proteinExistence type="predicted"/>
<protein>
    <submittedName>
        <fullName evidence="3">Xanthine dehydrogenase</fullName>
    </submittedName>
</protein>
<dbReference type="PANTHER" id="PTHR30388:SF6">
    <property type="entry name" value="XANTHINE DEHYDROGENASE SUBUNIT A-RELATED"/>
    <property type="match status" value="1"/>
</dbReference>
<dbReference type="Proteomes" id="UP000031189">
    <property type="component" value="Unassembled WGS sequence"/>
</dbReference>
<comment type="caution">
    <text evidence="3">The sequence shown here is derived from an EMBL/GenBank/DDBJ whole genome shotgun (WGS) entry which is preliminary data.</text>
</comment>
<dbReference type="STRING" id="1577792.QX51_01920"/>